<dbReference type="AlphaFoldDB" id="A0A183BN43"/>
<proteinExistence type="predicted"/>
<dbReference type="PANTHER" id="PTHR46068:SF1">
    <property type="entry name" value="TRANSPOSASE IS30-LIKE HTH DOMAIN-CONTAINING PROTEIN"/>
    <property type="match status" value="1"/>
</dbReference>
<keyword evidence="1" id="KW-1185">Reference proteome</keyword>
<accession>A0A183BN43</accession>
<dbReference type="Gene3D" id="3.30.420.10">
    <property type="entry name" value="Ribonuclease H-like superfamily/Ribonuclease H"/>
    <property type="match status" value="1"/>
</dbReference>
<dbReference type="PANTHER" id="PTHR46068">
    <property type="entry name" value="PROTEIN CBG27172"/>
    <property type="match status" value="1"/>
</dbReference>
<sequence length="150" mass="16840">MPNSSKSGAVNAEMASELQISEGSVRNIVKRKLKLRSYKLNKAHFLDERMKLQRRLASTRIHNSQNHRALLGKKGPAAQLVQRSLFPQSVMVWGGICATGKTPLVFIARNVKINANVYQNTILRAVLHPWAQQHFSENNSTDLISNMCCD</sequence>
<evidence type="ECO:0000313" key="1">
    <source>
        <dbReference type="Proteomes" id="UP000050741"/>
    </source>
</evidence>
<reference evidence="1" key="2">
    <citation type="submission" date="2014-05" db="EMBL/GenBank/DDBJ databases">
        <title>The genome and life-stage specific transcriptomes of Globodera pallida elucidate key aspects of plant parasitism by a cyst nematode.</title>
        <authorList>
            <person name="Cotton J.A."/>
            <person name="Lilley C.J."/>
            <person name="Jones L.M."/>
            <person name="Kikuchi T."/>
            <person name="Reid A.J."/>
            <person name="Thorpe P."/>
            <person name="Tsai I.J."/>
            <person name="Beasley H."/>
            <person name="Blok V."/>
            <person name="Cock P.J.A."/>
            <person name="Van den Akker S.E."/>
            <person name="Holroyd N."/>
            <person name="Hunt M."/>
            <person name="Mantelin S."/>
            <person name="Naghra H."/>
            <person name="Pain A."/>
            <person name="Palomares-Rius J.E."/>
            <person name="Zarowiecki M."/>
            <person name="Berriman M."/>
            <person name="Jones J.T."/>
            <person name="Urwin P.E."/>
        </authorList>
    </citation>
    <scope>NUCLEOTIDE SEQUENCE [LARGE SCALE GENOMIC DNA]</scope>
    <source>
        <strain evidence="1">Lindley</strain>
    </source>
</reference>
<protein>
    <submittedName>
        <fullName evidence="2">HTH luxR-type domain-containing protein</fullName>
    </submittedName>
</protein>
<dbReference type="GO" id="GO:0003676">
    <property type="term" value="F:nucleic acid binding"/>
    <property type="evidence" value="ECO:0007669"/>
    <property type="project" value="InterPro"/>
</dbReference>
<organism evidence="1 2">
    <name type="scientific">Globodera pallida</name>
    <name type="common">Potato cyst nematode worm</name>
    <name type="synonym">Heterodera pallida</name>
    <dbReference type="NCBI Taxonomy" id="36090"/>
    <lineage>
        <taxon>Eukaryota</taxon>
        <taxon>Metazoa</taxon>
        <taxon>Ecdysozoa</taxon>
        <taxon>Nematoda</taxon>
        <taxon>Chromadorea</taxon>
        <taxon>Rhabditida</taxon>
        <taxon>Tylenchina</taxon>
        <taxon>Tylenchomorpha</taxon>
        <taxon>Tylenchoidea</taxon>
        <taxon>Heteroderidae</taxon>
        <taxon>Heteroderinae</taxon>
        <taxon>Globodera</taxon>
    </lineage>
</organism>
<reference evidence="2" key="3">
    <citation type="submission" date="2016-06" db="UniProtKB">
        <authorList>
            <consortium name="WormBaseParasite"/>
        </authorList>
    </citation>
    <scope>IDENTIFICATION</scope>
</reference>
<evidence type="ECO:0000313" key="2">
    <source>
        <dbReference type="WBParaSite" id="GPLIN_000202900"/>
    </source>
</evidence>
<dbReference type="InterPro" id="IPR036397">
    <property type="entry name" value="RNaseH_sf"/>
</dbReference>
<dbReference type="WBParaSite" id="GPLIN_000202900">
    <property type="protein sequence ID" value="GPLIN_000202900"/>
    <property type="gene ID" value="GPLIN_000202900"/>
</dbReference>
<reference evidence="1" key="1">
    <citation type="submission" date="2013-12" db="EMBL/GenBank/DDBJ databases">
        <authorList>
            <person name="Aslett M."/>
        </authorList>
    </citation>
    <scope>NUCLEOTIDE SEQUENCE [LARGE SCALE GENOMIC DNA]</scope>
    <source>
        <strain evidence="1">Lindley</strain>
    </source>
</reference>
<dbReference type="Proteomes" id="UP000050741">
    <property type="component" value="Unassembled WGS sequence"/>
</dbReference>
<name>A0A183BN43_GLOPA</name>